<keyword evidence="8" id="KW-0175">Coiled coil</keyword>
<name>A0A9P4YV56_9HYPO</name>
<dbReference type="Proteomes" id="UP000749293">
    <property type="component" value="Unassembled WGS sequence"/>
</dbReference>
<dbReference type="GO" id="GO:0000055">
    <property type="term" value="P:ribosomal large subunit export from nucleus"/>
    <property type="evidence" value="ECO:0007669"/>
    <property type="project" value="InterPro"/>
</dbReference>
<keyword evidence="3" id="KW-0509">mRNA transport</keyword>
<keyword evidence="6" id="KW-0906">Nuclear pore complex</keyword>
<keyword evidence="4" id="KW-0653">Protein transport</keyword>
<keyword evidence="11" id="KW-1185">Reference proteome</keyword>
<dbReference type="GO" id="GO:0017056">
    <property type="term" value="F:structural constituent of nuclear pore"/>
    <property type="evidence" value="ECO:0007669"/>
    <property type="project" value="InterPro"/>
</dbReference>
<feature type="region of interest" description="Disordered" evidence="9">
    <location>
        <begin position="856"/>
        <end position="905"/>
    </location>
</feature>
<feature type="compositionally biased region" description="Low complexity" evidence="9">
    <location>
        <begin position="861"/>
        <end position="883"/>
    </location>
</feature>
<gene>
    <name evidence="10" type="ORF">GMORB2_6650</name>
</gene>
<evidence type="ECO:0000256" key="6">
    <source>
        <dbReference type="ARBA" id="ARBA00023132"/>
    </source>
</evidence>
<dbReference type="PANTHER" id="PTHR13257:SF0">
    <property type="entry name" value="NUCLEAR PORE COMPLEX PROTEIN NUP88"/>
    <property type="match status" value="1"/>
</dbReference>
<dbReference type="GO" id="GO:0006606">
    <property type="term" value="P:protein import into nucleus"/>
    <property type="evidence" value="ECO:0007669"/>
    <property type="project" value="TreeGrafter"/>
</dbReference>
<dbReference type="GO" id="GO:0006406">
    <property type="term" value="P:mRNA export from nucleus"/>
    <property type="evidence" value="ECO:0007669"/>
    <property type="project" value="TreeGrafter"/>
</dbReference>
<evidence type="ECO:0000256" key="3">
    <source>
        <dbReference type="ARBA" id="ARBA00022816"/>
    </source>
</evidence>
<dbReference type="SUPFAM" id="SSF50978">
    <property type="entry name" value="WD40 repeat-like"/>
    <property type="match status" value="1"/>
</dbReference>
<evidence type="ECO:0000256" key="4">
    <source>
        <dbReference type="ARBA" id="ARBA00022927"/>
    </source>
</evidence>
<dbReference type="GO" id="GO:0000056">
    <property type="term" value="P:ribosomal small subunit export from nucleus"/>
    <property type="evidence" value="ECO:0007669"/>
    <property type="project" value="InterPro"/>
</dbReference>
<feature type="compositionally biased region" description="Low complexity" evidence="9">
    <location>
        <begin position="27"/>
        <end position="51"/>
    </location>
</feature>
<evidence type="ECO:0000256" key="2">
    <source>
        <dbReference type="ARBA" id="ARBA00022448"/>
    </source>
</evidence>
<keyword evidence="5" id="KW-0811">Translocation</keyword>
<keyword evidence="2" id="KW-0813">Transport</keyword>
<sequence>MPKVKSYSAPWLSKNAPGYQLFEPSTESLRSRALSPAAASSRRESAPGPRRTIANRGTQVFVASGRDIRWGDLAYIKDRWTERLSSGKTGNFGGVRIKQEDEDVTETIENEDGAGGMRTIKTRCAEDIRQLIMSPNENLLAILTTHTVHICILPDSAHLTSQDTGPLKPKMFTLGPTTHVTSRSAVMSALWHPLGVNGSCLVTVTADAIVRLWELSTEDRWSFDTPTMSVDLKKLADGTNLDQDFSASTTNTNKAFSPDSFEMDVASASFAHRGSGGWNPMTLWIAMTEGDVYALCPLLPQRWAPPPTLIPSLSVSIVTTVGSIEDDPDVSEYEKLLAQQQLEWMGEIDAQEPHIMDSAPGDPLVEVYTRPTRPGVVPRLQGPFELESDPDTGDDLDTTITDITVIGKKTETADLVGGEEWGVEDLEIEERDREGASLPVVCLLSTSGQVRIYLDLDGIQAQWLPPRTKSTRLGRLLASSAVGPPSLLAFQAIDTMSPVEVSEESWPVFSLDVMSRYDLYVTHHAGIVSVSLAPWIFRLEKELTGESEAGTDFRVNLVVNSQSSRDRIFSQSTADSTVPLAAAVTIMDPDIGYFLLSSTLYDPVALTFDSPDVEVPPPLMTEDGRSASAVGAYLEREASILKKQAPPLDFYEPRPTFNPPHAFDEGSMLPNLLERAKTSRHRTLFSQEVRLSPLTLSVFTDAHKVLSDETYRLGVAAAEVFRWCAILQAELRQQIDKANEVKSKIDAINGAHGDTGEPDGVQYDRRIREARTRQDRLTERLDRLRLLAGKSGTRALSTKEKAWFGELESVEANVDPSAAGHTRQANQRQQQELWRRLHNVEELRAELTSEVSSINKAKGLASPSSSSSSSPSSSSSSSAPAAATPGHRATVRGHTRSGSSVSDFRIPNDIRRSKLQQVQSLLERETALVEAVTARLERLQTV</sequence>
<evidence type="ECO:0000313" key="11">
    <source>
        <dbReference type="Proteomes" id="UP000749293"/>
    </source>
</evidence>
<evidence type="ECO:0000256" key="1">
    <source>
        <dbReference type="ARBA" id="ARBA00004567"/>
    </source>
</evidence>
<evidence type="ECO:0000256" key="8">
    <source>
        <dbReference type="SAM" id="Coils"/>
    </source>
</evidence>
<dbReference type="OrthoDB" id="341482at2759"/>
<dbReference type="InterPro" id="IPR036322">
    <property type="entry name" value="WD40_repeat_dom_sf"/>
</dbReference>
<dbReference type="RefSeq" id="XP_035321754.1">
    <property type="nucleotide sequence ID" value="XM_035468620.1"/>
</dbReference>
<keyword evidence="7" id="KW-0539">Nucleus</keyword>
<dbReference type="InterPro" id="IPR037700">
    <property type="entry name" value="NUP88/NUP82"/>
</dbReference>
<dbReference type="GeneID" id="55972875"/>
<dbReference type="PANTHER" id="PTHR13257">
    <property type="entry name" value="NUCLEOPORIN NUP84-RELATED"/>
    <property type="match status" value="1"/>
</dbReference>
<dbReference type="AlphaFoldDB" id="A0A9P4YV56"/>
<feature type="region of interest" description="Disordered" evidence="9">
    <location>
        <begin position="25"/>
        <end position="52"/>
    </location>
</feature>
<evidence type="ECO:0000256" key="9">
    <source>
        <dbReference type="SAM" id="MobiDB-lite"/>
    </source>
</evidence>
<comment type="subcellular location">
    <subcellularLocation>
        <location evidence="1">Nucleus</location>
        <location evidence="1">Nuclear pore complex</location>
    </subcellularLocation>
</comment>
<evidence type="ECO:0000256" key="7">
    <source>
        <dbReference type="ARBA" id="ARBA00023242"/>
    </source>
</evidence>
<dbReference type="GO" id="GO:0005643">
    <property type="term" value="C:nuclear pore"/>
    <property type="evidence" value="ECO:0007669"/>
    <property type="project" value="UniProtKB-SubCell"/>
</dbReference>
<reference evidence="10" key="1">
    <citation type="submission" date="2020-03" db="EMBL/GenBank/DDBJ databases">
        <title>Site-based positive gene gene selection in Geosmithia morbida across the United States reveals a broad range of putative effectors and factors for local host and environmental adapation.</title>
        <authorList>
            <person name="Onufrak A."/>
            <person name="Murdoch R.W."/>
            <person name="Gazis R."/>
            <person name="Huff M."/>
            <person name="Staton M."/>
            <person name="Klingeman W."/>
            <person name="Hadziabdic D."/>
        </authorList>
    </citation>
    <scope>NUCLEOTIDE SEQUENCE</scope>
    <source>
        <strain evidence="10">1262</strain>
    </source>
</reference>
<accession>A0A9P4YV56</accession>
<proteinExistence type="predicted"/>
<protein>
    <submittedName>
        <fullName evidence="10">Nucleoporin NUP82</fullName>
    </submittedName>
</protein>
<evidence type="ECO:0000313" key="10">
    <source>
        <dbReference type="EMBL" id="KAF4123102.1"/>
    </source>
</evidence>
<organism evidence="10 11">
    <name type="scientific">Geosmithia morbida</name>
    <dbReference type="NCBI Taxonomy" id="1094350"/>
    <lineage>
        <taxon>Eukaryota</taxon>
        <taxon>Fungi</taxon>
        <taxon>Dikarya</taxon>
        <taxon>Ascomycota</taxon>
        <taxon>Pezizomycotina</taxon>
        <taxon>Sordariomycetes</taxon>
        <taxon>Hypocreomycetidae</taxon>
        <taxon>Hypocreales</taxon>
        <taxon>Bionectriaceae</taxon>
        <taxon>Geosmithia</taxon>
    </lineage>
</organism>
<comment type="caution">
    <text evidence="10">The sequence shown here is derived from an EMBL/GenBank/DDBJ whole genome shotgun (WGS) entry which is preliminary data.</text>
</comment>
<evidence type="ECO:0000256" key="5">
    <source>
        <dbReference type="ARBA" id="ARBA00023010"/>
    </source>
</evidence>
<feature type="coiled-coil region" evidence="8">
    <location>
        <begin position="724"/>
        <end position="787"/>
    </location>
</feature>
<dbReference type="EMBL" id="JAANYQ010000007">
    <property type="protein sequence ID" value="KAF4123102.1"/>
    <property type="molecule type" value="Genomic_DNA"/>
</dbReference>